<reference evidence="1 2" key="1">
    <citation type="submission" date="2016-10" db="EMBL/GenBank/DDBJ databases">
        <authorList>
            <person name="de Groot N.N."/>
        </authorList>
    </citation>
    <scope>NUCLEOTIDE SEQUENCE [LARGE SCALE GENOMIC DNA]</scope>
    <source>
        <strain evidence="1 2">CGMCC 1.3801</strain>
    </source>
</reference>
<evidence type="ECO:0000313" key="1">
    <source>
        <dbReference type="EMBL" id="SCX19451.1"/>
    </source>
</evidence>
<dbReference type="AlphaFoldDB" id="A0A1G4WAK0"/>
<proteinExistence type="predicted"/>
<name>A0A1G4WAK0_9FLAO</name>
<accession>A0A1G4WAK0</accession>
<dbReference type="EMBL" id="FMTY01000021">
    <property type="protein sequence ID" value="SCX19451.1"/>
    <property type="molecule type" value="Genomic_DNA"/>
</dbReference>
<dbReference type="RefSeq" id="WP_023577686.1">
    <property type="nucleotide sequence ID" value="NZ_FMTY01000021.1"/>
</dbReference>
<evidence type="ECO:0000313" key="2">
    <source>
        <dbReference type="Proteomes" id="UP000182124"/>
    </source>
</evidence>
<sequence>MGIFQRIFGKPQPKNPEEKFKVTITKKYIRVEHPERKTEEVLWNDISEIKLINTDAGPFAPDVWLALFGENSGCLIPQGANGFETVYDIISKYDNFNFENFINSMSCTDNAEFLLWKKK</sequence>
<gene>
    <name evidence="1" type="ORF">SAMN02927925_02800</name>
</gene>
<dbReference type="eggNOG" id="ENOG5033DFE">
    <property type="taxonomic scope" value="Bacteria"/>
</dbReference>
<protein>
    <submittedName>
        <fullName evidence="1">Uncharacterized protein</fullName>
    </submittedName>
</protein>
<dbReference type="Proteomes" id="UP000182124">
    <property type="component" value="Unassembled WGS sequence"/>
</dbReference>
<organism evidence="1 2">
    <name type="scientific">Flavobacterium saliperosum</name>
    <dbReference type="NCBI Taxonomy" id="329186"/>
    <lineage>
        <taxon>Bacteria</taxon>
        <taxon>Pseudomonadati</taxon>
        <taxon>Bacteroidota</taxon>
        <taxon>Flavobacteriia</taxon>
        <taxon>Flavobacteriales</taxon>
        <taxon>Flavobacteriaceae</taxon>
        <taxon>Flavobacterium</taxon>
    </lineage>
</organism>